<sequence>MSNATIIQTRDNVFIGSDSATSIEVNGDLFRQDTEAIKLYQVDDKIIFASGELHFCYSVMEKFQQSKTRGIEQLRQIIYQHYAGQVIEIVICEHDGDQTVIHQLSSYNNFIPVIHSNIPEGGIHVLSAGIKTRESHEVACMNIFGGRTVKETYKRVFDSIAFEGIGGMLSVFRINKEGISRYLTHQIKEPHDLRMLSISVLADYYQKHCIVAERLYGKIFMGTNLALEDEDGVLKFQGSKGEIFDRNGKLVMKLGLVDEEPDTFGLWSFNDITRVKMDDISGFVIDKATTDTTNHPDGWEKVLWADPSDGTLYTKGLVAENIKIVNNVGDVILDAENNYLNIGDFKNIVMDNKLTTLEKTQVITELYKIESGYHRMLEQAEEYKRSQRDDVFDMDAQFLSKTPSTIDLYSTTPLSNAYNALIDYMAQYIDIVGREPLNVNINSPKTDQTSEIPDRAEFILKFKTYYDEEINLRNKIEDAQFYSGLNMGTFYNNVVIGEYGFIALRSDGKYRSVLNATNGLALQKWENNQWTNKVYASIGNSSYEDGTLIAEDLVAKRLRIETKLGDVLLDADALNFDFTVLDSIVLDDVIVSTEKITLSNQYKSITKQYITLKDQIQRYATSVYNDRDSSYYELDDARNQLMTAGSELDSSYNSLTSYMNPIFANMNATTHIVNDLGSTRLIFHSKWEDFYKAYEGAREKLSDFLEKSSMQLGRNYNNTVIDAENGIVVTRGNMMNRAIMNATRGFALQKNTGSANAPVWVDKFYADIEGNFYAEELRAIRLRIISGDGDMLIDGDERKLYLNKFDIIGAGLITSEHIITNTITADNGYIADLAVNHLKTLAKDGNVGGYIDFIDIMNNEARWITGRITSKTPAIDSRGNALYWKDSEKKYLTTDVTPYIAYSYEMDETDKLKIAFQDSGIASHPYSVWGAGDGVIVNTGTNYGDTARGYIYKLPTEFHFKYNASNSGDLREVKLYDQGIDIASLGKPVRIEGKEVRVKTEGGMIQLQHSSGTSFGIDEAGETIYLKLSNGSIVEVGNTGLKANINGDITLNATGNVQITGSRIDLN</sequence>
<comment type="caution">
    <text evidence="1">The sequence shown here is derived from an EMBL/GenBank/DDBJ whole genome shotgun (WGS) entry which is preliminary data.</text>
</comment>
<keyword evidence="2" id="KW-1185">Reference proteome</keyword>
<name>A0ABS7BXD0_9BACL</name>
<evidence type="ECO:0000313" key="1">
    <source>
        <dbReference type="EMBL" id="MBW7453314.1"/>
    </source>
</evidence>
<dbReference type="EMBL" id="JAHZIK010000060">
    <property type="protein sequence ID" value="MBW7453314.1"/>
    <property type="molecule type" value="Genomic_DNA"/>
</dbReference>
<dbReference type="RefSeq" id="WP_210042172.1">
    <property type="nucleotide sequence ID" value="NZ_JBHLVU010000073.1"/>
</dbReference>
<proteinExistence type="predicted"/>
<evidence type="ECO:0000313" key="2">
    <source>
        <dbReference type="Proteomes" id="UP001519887"/>
    </source>
</evidence>
<dbReference type="Proteomes" id="UP001519887">
    <property type="component" value="Unassembled WGS sequence"/>
</dbReference>
<gene>
    <name evidence="1" type="ORF">K0U00_04605</name>
</gene>
<accession>A0ABS7BXD0</accession>
<evidence type="ECO:0008006" key="3">
    <source>
        <dbReference type="Google" id="ProtNLM"/>
    </source>
</evidence>
<reference evidence="1 2" key="1">
    <citation type="submission" date="2021-07" db="EMBL/GenBank/DDBJ databases">
        <title>Paenibacillus radiodurans sp. nov., isolated from the southeastern edge of Tengger Desert.</title>
        <authorList>
            <person name="Zhang G."/>
        </authorList>
    </citation>
    <scope>NUCLEOTIDE SEQUENCE [LARGE SCALE GENOMIC DNA]</scope>
    <source>
        <strain evidence="1 2">CCM 7311</strain>
    </source>
</reference>
<organism evidence="1 2">
    <name type="scientific">Paenibacillus sepulcri</name>
    <dbReference type="NCBI Taxonomy" id="359917"/>
    <lineage>
        <taxon>Bacteria</taxon>
        <taxon>Bacillati</taxon>
        <taxon>Bacillota</taxon>
        <taxon>Bacilli</taxon>
        <taxon>Bacillales</taxon>
        <taxon>Paenibacillaceae</taxon>
        <taxon>Paenibacillus</taxon>
    </lineage>
</organism>
<protein>
    <recommendedName>
        <fullName evidence="3">Prophage tail endopeptidase domain-containing protein</fullName>
    </recommendedName>
</protein>